<dbReference type="Pfam" id="PF02190">
    <property type="entry name" value="LON_substr_bdg"/>
    <property type="match status" value="1"/>
</dbReference>
<evidence type="ECO:0000256" key="5">
    <source>
        <dbReference type="ARBA" id="ARBA00022840"/>
    </source>
</evidence>
<evidence type="ECO:0000256" key="1">
    <source>
        <dbReference type="ARBA" id="ARBA00022670"/>
    </source>
</evidence>
<dbReference type="NCBIfam" id="TIGR00763">
    <property type="entry name" value="lon"/>
    <property type="match status" value="1"/>
</dbReference>
<organism evidence="10 11">
    <name type="scientific">Helicostylum pulchrum</name>
    <dbReference type="NCBI Taxonomy" id="562976"/>
    <lineage>
        <taxon>Eukaryota</taxon>
        <taxon>Fungi</taxon>
        <taxon>Fungi incertae sedis</taxon>
        <taxon>Mucoromycota</taxon>
        <taxon>Mucoromycotina</taxon>
        <taxon>Mucoromycetes</taxon>
        <taxon>Mucorales</taxon>
        <taxon>Mucorineae</taxon>
        <taxon>Mucoraceae</taxon>
        <taxon>Helicostylum</taxon>
    </lineage>
</organism>
<feature type="domain" description="Lon proteolytic" evidence="8">
    <location>
        <begin position="609"/>
        <end position="796"/>
    </location>
</feature>
<dbReference type="SUPFAM" id="SSF52540">
    <property type="entry name" value="P-loop containing nucleoside triphosphate hydrolases"/>
    <property type="match status" value="1"/>
</dbReference>
<proteinExistence type="inferred from homology"/>
<keyword evidence="4 6" id="KW-0720">Serine protease</keyword>
<dbReference type="Gene3D" id="2.30.130.40">
    <property type="entry name" value="LON domain-like"/>
    <property type="match status" value="1"/>
</dbReference>
<dbReference type="InterPro" id="IPR046336">
    <property type="entry name" value="Lon_prtase_N_sf"/>
</dbReference>
<feature type="domain" description="Lon N-terminal" evidence="9">
    <location>
        <begin position="9"/>
        <end position="207"/>
    </location>
</feature>
<sequence>MNQNIPFSLPILPLAEYVLLPSIVTTFMVYPSEADYLTNQTSDYVICVPLADKKRNKTHATDLSQLFHYGCVAKVIECDRTLPDICVLKVEGVCRSRIRDVSSSDGGGQYKALLEHYPDQVKDLCLQDQMNFQTVVAKFIEKMKYIGVSISVLNELGLLVDRCHISHVANLMLCIMDSPFCDKLRVLEQSDTKQRLTQVNDAVNRYLKMINVTSTNNQNEMLFDSIRRKFYLLQEVNSISYHQQEEQNYQFKSLGQDDEEILDLVRKLNQAKLPEYAVTAVKRDLNRLRKLPESSSDSAVLRIYIEYMADLPWQNMSATELNISSAKQQLDADHFGIHHVKKRILEYLSVLKVKKDAKPPIICFVGPPGVGKTTLGMSIATALKRKFHRMSLGGVRDEAEIRGHRRTYVGALPGLFIHGMRQCGVQNPVFLLDEIDKLVQGTNQGDPSAALLEVLDPAQNSTFTDHFLNLPYDLSQVLFIATANSVDTIPKPLLDRMEVIQLDGYTFNEKLHITQTHLLPKQIKAHGLCFLDLGIPDQVVMHVAEKYTRESGVRGLERLMANICRYKCCEYTNLEEAGNLERFKRLVDVDDIQGILGSEPFEDDMVESEDMPGVITGLAYSGSGNGGIMFVEASKMPGSGNLHLTGSLGDVIQESAKLALSWVKSNAFTLKLTSHSKENLVQHDDIHIHFPSGAISKNGPSAGVTLVCAIVSLYSGYHVSPTTAMTGEISLRGRVLPVGGIKEKVVSAHRAGIRKIILPFRNRKDVEEDVPDKVKNDIQFVFAKSIWDVLEAALIMNTSDKWSHRIYESRL</sequence>
<gene>
    <name evidence="10" type="ORF">HPULCUR_002739</name>
</gene>
<dbReference type="Pfam" id="PF22667">
    <property type="entry name" value="Lon_lid"/>
    <property type="match status" value="1"/>
</dbReference>
<evidence type="ECO:0000259" key="8">
    <source>
        <dbReference type="PROSITE" id="PS51786"/>
    </source>
</evidence>
<dbReference type="SUPFAM" id="SSF54211">
    <property type="entry name" value="Ribosomal protein S5 domain 2-like"/>
    <property type="match status" value="1"/>
</dbReference>
<dbReference type="InterPro" id="IPR008269">
    <property type="entry name" value="Lon_proteolytic"/>
</dbReference>
<name>A0ABP9XRG4_9FUNG</name>
<dbReference type="Gene3D" id="3.30.230.10">
    <property type="match status" value="1"/>
</dbReference>
<evidence type="ECO:0000256" key="4">
    <source>
        <dbReference type="ARBA" id="ARBA00022825"/>
    </source>
</evidence>
<keyword evidence="2 6" id="KW-0547">Nucleotide-binding</keyword>
<dbReference type="InterPro" id="IPR015947">
    <property type="entry name" value="PUA-like_sf"/>
</dbReference>
<dbReference type="PROSITE" id="PS51786">
    <property type="entry name" value="LON_PROTEOLYTIC"/>
    <property type="match status" value="1"/>
</dbReference>
<evidence type="ECO:0000256" key="2">
    <source>
        <dbReference type="ARBA" id="ARBA00022741"/>
    </source>
</evidence>
<dbReference type="SMART" id="SM00382">
    <property type="entry name" value="AAA"/>
    <property type="match status" value="1"/>
</dbReference>
<feature type="active site" evidence="7">
    <location>
        <position position="744"/>
    </location>
</feature>
<dbReference type="InterPro" id="IPR004815">
    <property type="entry name" value="Lon_bac/euk-typ"/>
</dbReference>
<dbReference type="InterPro" id="IPR003111">
    <property type="entry name" value="Lon_prtase_N"/>
</dbReference>
<keyword evidence="5 6" id="KW-0067">ATP-binding</keyword>
<evidence type="ECO:0000256" key="3">
    <source>
        <dbReference type="ARBA" id="ARBA00022801"/>
    </source>
</evidence>
<dbReference type="InterPro" id="IPR054594">
    <property type="entry name" value="Lon_lid"/>
</dbReference>
<dbReference type="InterPro" id="IPR003593">
    <property type="entry name" value="AAA+_ATPase"/>
</dbReference>
<dbReference type="SMART" id="SM00464">
    <property type="entry name" value="LON"/>
    <property type="match status" value="1"/>
</dbReference>
<dbReference type="SUPFAM" id="SSF88697">
    <property type="entry name" value="PUA domain-like"/>
    <property type="match status" value="1"/>
</dbReference>
<evidence type="ECO:0000313" key="10">
    <source>
        <dbReference type="EMBL" id="GAA5797356.1"/>
    </source>
</evidence>
<dbReference type="PRINTS" id="PR00830">
    <property type="entry name" value="ENDOLAPTASE"/>
</dbReference>
<dbReference type="Gene3D" id="1.10.8.60">
    <property type="match status" value="1"/>
</dbReference>
<protein>
    <recommendedName>
        <fullName evidence="6">Lon protease homolog</fullName>
        <ecNumber evidence="6">3.4.21.-</ecNumber>
    </recommendedName>
</protein>
<reference evidence="10 11" key="1">
    <citation type="submission" date="2024-04" db="EMBL/GenBank/DDBJ databases">
        <title>genome sequences of Mucor flavus KT1a and Helicostylum pulchrum KT1b strains isolation_sourced from the surface of a dry-aged beef.</title>
        <authorList>
            <person name="Toyotome T."/>
            <person name="Hosono M."/>
            <person name="Torimaru M."/>
            <person name="Fukuda K."/>
            <person name="Mikami N."/>
        </authorList>
    </citation>
    <scope>NUCLEOTIDE SEQUENCE [LARGE SCALE GENOMIC DNA]</scope>
    <source>
        <strain evidence="10 11">KT1b</strain>
    </source>
</reference>
<evidence type="ECO:0000256" key="6">
    <source>
        <dbReference type="PIRNR" id="PIRNR001174"/>
    </source>
</evidence>
<comment type="caution">
    <text evidence="10">The sequence shown here is derived from an EMBL/GenBank/DDBJ whole genome shotgun (WGS) entry which is preliminary data.</text>
</comment>
<dbReference type="InterPro" id="IPR003959">
    <property type="entry name" value="ATPase_AAA_core"/>
</dbReference>
<keyword evidence="3 6" id="KW-0378">Hydrolase</keyword>
<dbReference type="InterPro" id="IPR014721">
    <property type="entry name" value="Ribsml_uS5_D2-typ_fold_subgr"/>
</dbReference>
<dbReference type="CDD" id="cd19500">
    <property type="entry name" value="RecA-like_Lon"/>
    <property type="match status" value="1"/>
</dbReference>
<dbReference type="InterPro" id="IPR027417">
    <property type="entry name" value="P-loop_NTPase"/>
</dbReference>
<dbReference type="InterPro" id="IPR027065">
    <property type="entry name" value="Lon_Prtase"/>
</dbReference>
<dbReference type="EMBL" id="BAABUJ010000008">
    <property type="protein sequence ID" value="GAA5797356.1"/>
    <property type="molecule type" value="Genomic_DNA"/>
</dbReference>
<feature type="active site" evidence="7">
    <location>
        <position position="701"/>
    </location>
</feature>
<dbReference type="EC" id="3.4.21.-" evidence="6"/>
<dbReference type="PANTHER" id="PTHR10046">
    <property type="entry name" value="ATP DEPENDENT LON PROTEASE FAMILY MEMBER"/>
    <property type="match status" value="1"/>
</dbReference>
<dbReference type="PROSITE" id="PS51787">
    <property type="entry name" value="LON_N"/>
    <property type="match status" value="1"/>
</dbReference>
<evidence type="ECO:0000313" key="11">
    <source>
        <dbReference type="Proteomes" id="UP001476247"/>
    </source>
</evidence>
<evidence type="ECO:0000256" key="7">
    <source>
        <dbReference type="PROSITE-ProRule" id="PRU01122"/>
    </source>
</evidence>
<keyword evidence="11" id="KW-1185">Reference proteome</keyword>
<dbReference type="Pfam" id="PF00004">
    <property type="entry name" value="AAA"/>
    <property type="match status" value="1"/>
</dbReference>
<dbReference type="PIRSF" id="PIRSF001174">
    <property type="entry name" value="Lon_proteas"/>
    <property type="match status" value="1"/>
</dbReference>
<comment type="similarity">
    <text evidence="6 7">Belongs to the peptidase S16 family.</text>
</comment>
<evidence type="ECO:0000259" key="9">
    <source>
        <dbReference type="PROSITE" id="PS51787"/>
    </source>
</evidence>
<dbReference type="Gene3D" id="1.20.5.5270">
    <property type="match status" value="1"/>
</dbReference>
<dbReference type="Proteomes" id="UP001476247">
    <property type="component" value="Unassembled WGS sequence"/>
</dbReference>
<dbReference type="InterPro" id="IPR020568">
    <property type="entry name" value="Ribosomal_Su5_D2-typ_SF"/>
</dbReference>
<accession>A0ABP9XRG4</accession>
<dbReference type="Pfam" id="PF05362">
    <property type="entry name" value="Lon_C"/>
    <property type="match status" value="1"/>
</dbReference>
<keyword evidence="1 6" id="KW-0645">Protease</keyword>
<dbReference type="Gene3D" id="3.40.50.300">
    <property type="entry name" value="P-loop containing nucleotide triphosphate hydrolases"/>
    <property type="match status" value="1"/>
</dbReference>